<proteinExistence type="predicted"/>
<feature type="region of interest" description="Disordered" evidence="5">
    <location>
        <begin position="19"/>
        <end position="73"/>
    </location>
</feature>
<dbReference type="SUPFAM" id="SSF56112">
    <property type="entry name" value="Protein kinase-like (PK-like)"/>
    <property type="match status" value="1"/>
</dbReference>
<keyword evidence="3 7" id="KW-0418">Kinase</keyword>
<comment type="caution">
    <text evidence="7">The sequence shown here is derived from an EMBL/GenBank/DDBJ whole genome shotgun (WGS) entry which is preliminary data.</text>
</comment>
<evidence type="ECO:0000256" key="2">
    <source>
        <dbReference type="ARBA" id="ARBA00022741"/>
    </source>
</evidence>
<evidence type="ECO:0000256" key="3">
    <source>
        <dbReference type="ARBA" id="ARBA00022777"/>
    </source>
</evidence>
<dbReference type="PANTHER" id="PTHR43289:SF6">
    <property type="entry name" value="SERINE_THREONINE-PROTEIN KINASE NEKL-3"/>
    <property type="match status" value="1"/>
</dbReference>
<feature type="region of interest" description="Disordered" evidence="5">
    <location>
        <begin position="454"/>
        <end position="498"/>
    </location>
</feature>
<dbReference type="PROSITE" id="PS00108">
    <property type="entry name" value="PROTEIN_KINASE_ST"/>
    <property type="match status" value="1"/>
</dbReference>
<dbReference type="Proteomes" id="UP000285575">
    <property type="component" value="Unassembled WGS sequence"/>
</dbReference>
<dbReference type="InterPro" id="IPR011009">
    <property type="entry name" value="Kinase-like_dom_sf"/>
</dbReference>
<feature type="region of interest" description="Disordered" evidence="5">
    <location>
        <begin position="357"/>
        <end position="380"/>
    </location>
</feature>
<reference evidence="7 8" key="1">
    <citation type="submission" date="2019-01" db="EMBL/GenBank/DDBJ databases">
        <authorList>
            <person name="Chen W.-M."/>
        </authorList>
    </citation>
    <scope>NUCLEOTIDE SEQUENCE [LARGE SCALE GENOMIC DNA]</scope>
    <source>
        <strain evidence="7 8">KYPY4</strain>
    </source>
</reference>
<protein>
    <submittedName>
        <fullName evidence="7">Serine/threonine protein kinase</fullName>
    </submittedName>
</protein>
<dbReference type="PROSITE" id="PS50011">
    <property type="entry name" value="PROTEIN_KINASE_DOM"/>
    <property type="match status" value="1"/>
</dbReference>
<dbReference type="SMART" id="SM00220">
    <property type="entry name" value="S_TKc"/>
    <property type="match status" value="1"/>
</dbReference>
<dbReference type="AlphaFoldDB" id="A0A437RCD8"/>
<dbReference type="EMBL" id="SACR01000005">
    <property type="protein sequence ID" value="RVU44448.1"/>
    <property type="molecule type" value="Genomic_DNA"/>
</dbReference>
<sequence length="568" mass="58632">MAYNLFQRRAPGEPVVSEFAATVQSGPPEPELPPPAAPQRGSDLADLDSRPPDTNGVSPPSDLGGDSLPAPADAHIEQQPTLSHIGRYALKGLLGHGGLGQVHEAWDPLLSRTVAVKTLQFDVATPERVALDGLFLNEARAVAGLSHPNIVTVHDAGLSAQGVYIAMERLHGCDLRQRLAGGWQPTPGEAAQLVRRVAEALAYAHTRGVVHCDIKPANIFLNHRDKPKVLDFGIARVAHGAAPEALEGAVAGSPHYLAPEQLTGGAVDARTDVHALGVVFYELLTLRKAYTGDSVEQITTAVLTNHPAPAHELRSGVPRTLSAIAAKAMAREPAERYASAAEMALELRRWIDRHSSQDMVPAPAPGPDPGHTRPQRKGSAGAPRSALVLLLLAVIVGTAALTLALSRSGAEAVPGPAPVAAAPAAPAAVVPPVVAPPPEAEAAASAALASPSAAADVPAASPPAAAQRPAPARPRPNNGAAAKDRSAPAAPAAAPAPPVTGTVQLAISPWGQVEVNGQPAGTAPPLTRLTLNEGTHSITVRNEDFPPHTVTVQVLADKPVVVRHRFGQ</sequence>
<dbReference type="InterPro" id="IPR008271">
    <property type="entry name" value="Ser/Thr_kinase_AS"/>
</dbReference>
<dbReference type="Gene3D" id="1.10.510.10">
    <property type="entry name" value="Transferase(Phosphotransferase) domain 1"/>
    <property type="match status" value="1"/>
</dbReference>
<dbReference type="GO" id="GO:0004674">
    <property type="term" value="F:protein serine/threonine kinase activity"/>
    <property type="evidence" value="ECO:0007669"/>
    <property type="project" value="UniProtKB-KW"/>
</dbReference>
<evidence type="ECO:0000313" key="7">
    <source>
        <dbReference type="EMBL" id="RVU44448.1"/>
    </source>
</evidence>
<keyword evidence="7" id="KW-0723">Serine/threonine-protein kinase</keyword>
<name>A0A437RCD8_9BURK</name>
<dbReference type="InterPro" id="IPR000719">
    <property type="entry name" value="Prot_kinase_dom"/>
</dbReference>
<feature type="compositionally biased region" description="Low complexity" evidence="5">
    <location>
        <begin position="454"/>
        <end position="493"/>
    </location>
</feature>
<gene>
    <name evidence="7" type="ORF">EOE66_17425</name>
</gene>
<feature type="compositionally biased region" description="Pro residues" evidence="5">
    <location>
        <begin position="27"/>
        <end position="37"/>
    </location>
</feature>
<accession>A0A437RCD8</accession>
<keyword evidence="2" id="KW-0547">Nucleotide-binding</keyword>
<keyword evidence="4" id="KW-0067">ATP-binding</keyword>
<dbReference type="PANTHER" id="PTHR43289">
    <property type="entry name" value="MITOGEN-ACTIVATED PROTEIN KINASE KINASE KINASE 20-RELATED"/>
    <property type="match status" value="1"/>
</dbReference>
<dbReference type="CDD" id="cd14014">
    <property type="entry name" value="STKc_PknB_like"/>
    <property type="match status" value="1"/>
</dbReference>
<keyword evidence="8" id="KW-1185">Reference proteome</keyword>
<dbReference type="OrthoDB" id="9791419at2"/>
<evidence type="ECO:0000256" key="4">
    <source>
        <dbReference type="ARBA" id="ARBA00022840"/>
    </source>
</evidence>
<evidence type="ECO:0000259" key="6">
    <source>
        <dbReference type="PROSITE" id="PS50011"/>
    </source>
</evidence>
<organism evidence="7 8">
    <name type="scientific">Rubrivivax rivuli</name>
    <dbReference type="NCBI Taxonomy" id="1862385"/>
    <lineage>
        <taxon>Bacteria</taxon>
        <taxon>Pseudomonadati</taxon>
        <taxon>Pseudomonadota</taxon>
        <taxon>Betaproteobacteria</taxon>
        <taxon>Burkholderiales</taxon>
        <taxon>Sphaerotilaceae</taxon>
        <taxon>Rubrivivax</taxon>
    </lineage>
</organism>
<evidence type="ECO:0000256" key="1">
    <source>
        <dbReference type="ARBA" id="ARBA00022679"/>
    </source>
</evidence>
<feature type="domain" description="Protein kinase" evidence="6">
    <location>
        <begin position="88"/>
        <end position="351"/>
    </location>
</feature>
<dbReference type="Pfam" id="PF00069">
    <property type="entry name" value="Pkinase"/>
    <property type="match status" value="1"/>
</dbReference>
<keyword evidence="1" id="KW-0808">Transferase</keyword>
<evidence type="ECO:0000256" key="5">
    <source>
        <dbReference type="SAM" id="MobiDB-lite"/>
    </source>
</evidence>
<evidence type="ECO:0000313" key="8">
    <source>
        <dbReference type="Proteomes" id="UP000285575"/>
    </source>
</evidence>
<dbReference type="Gene3D" id="3.30.200.20">
    <property type="entry name" value="Phosphorylase Kinase, domain 1"/>
    <property type="match status" value="1"/>
</dbReference>
<dbReference type="GO" id="GO:0005524">
    <property type="term" value="F:ATP binding"/>
    <property type="evidence" value="ECO:0007669"/>
    <property type="project" value="UniProtKB-KW"/>
</dbReference>